<dbReference type="EMBL" id="JACHXU010000005">
    <property type="protein sequence ID" value="MBB3205969.1"/>
    <property type="molecule type" value="Genomic_DNA"/>
</dbReference>
<feature type="transmembrane region" description="Helical" evidence="8">
    <location>
        <begin position="297"/>
        <end position="330"/>
    </location>
</feature>
<feature type="compositionally biased region" description="Polar residues" evidence="7">
    <location>
        <begin position="62"/>
        <end position="72"/>
    </location>
</feature>
<dbReference type="Pfam" id="PF01694">
    <property type="entry name" value="Rhomboid"/>
    <property type="match status" value="1"/>
</dbReference>
<dbReference type="Proteomes" id="UP000536179">
    <property type="component" value="Unassembled WGS sequence"/>
</dbReference>
<keyword evidence="12" id="KW-1185">Reference proteome</keyword>
<dbReference type="Pfam" id="PF12122">
    <property type="entry name" value="Rhomboid_N"/>
    <property type="match status" value="1"/>
</dbReference>
<feature type="transmembrane region" description="Helical" evidence="8">
    <location>
        <begin position="231"/>
        <end position="251"/>
    </location>
</feature>
<feature type="domain" description="Peptidase S54 GlpG peptidase N-terminal" evidence="10">
    <location>
        <begin position="1"/>
        <end position="74"/>
    </location>
</feature>
<dbReference type="InterPro" id="IPR035952">
    <property type="entry name" value="Rhomboid-like_sf"/>
</dbReference>
<evidence type="ECO:0000256" key="1">
    <source>
        <dbReference type="ARBA" id="ARBA00004141"/>
    </source>
</evidence>
<evidence type="ECO:0000256" key="7">
    <source>
        <dbReference type="SAM" id="MobiDB-lite"/>
    </source>
</evidence>
<evidence type="ECO:0000256" key="6">
    <source>
        <dbReference type="ARBA" id="ARBA00023136"/>
    </source>
</evidence>
<organism evidence="11 12">
    <name type="scientific">Aporhodopirellula rubra</name>
    <dbReference type="NCBI Taxonomy" id="980271"/>
    <lineage>
        <taxon>Bacteria</taxon>
        <taxon>Pseudomonadati</taxon>
        <taxon>Planctomycetota</taxon>
        <taxon>Planctomycetia</taxon>
        <taxon>Pirellulales</taxon>
        <taxon>Pirellulaceae</taxon>
        <taxon>Aporhodopirellula</taxon>
    </lineage>
</organism>
<keyword evidence="6 8" id="KW-0472">Membrane</keyword>
<reference evidence="11 12" key="1">
    <citation type="submission" date="2020-08" db="EMBL/GenBank/DDBJ databases">
        <title>Genomic Encyclopedia of Type Strains, Phase III (KMG-III): the genomes of soil and plant-associated and newly described type strains.</title>
        <authorList>
            <person name="Whitman W."/>
        </authorList>
    </citation>
    <scope>NUCLEOTIDE SEQUENCE [LARGE SCALE GENOMIC DNA]</scope>
    <source>
        <strain evidence="11 12">CECT 8075</strain>
    </source>
</reference>
<keyword evidence="3 8" id="KW-0812">Transmembrane</keyword>
<protein>
    <submittedName>
        <fullName evidence="11">GlpG protein</fullName>
    </submittedName>
</protein>
<dbReference type="Gene3D" id="3.30.70.2350">
    <property type="match status" value="1"/>
</dbReference>
<feature type="region of interest" description="Disordered" evidence="7">
    <location>
        <begin position="60"/>
        <end position="83"/>
    </location>
</feature>
<feature type="region of interest" description="Disordered" evidence="7">
    <location>
        <begin position="25"/>
        <end position="45"/>
    </location>
</feature>
<comment type="subcellular location">
    <subcellularLocation>
        <location evidence="1">Membrane</location>
        <topology evidence="1">Multi-pass membrane protein</topology>
    </subcellularLocation>
</comment>
<feature type="domain" description="Peptidase S54 rhomboid" evidence="9">
    <location>
        <begin position="192"/>
        <end position="329"/>
    </location>
</feature>
<sequence length="334" mass="36419">MRRIGNLPSETQANRFCDYLQTQSIDAKSSSSDESAPPATTDHDIWIRHEQDVEKARELFSRFQSDPTSSEYDVSAEAARMRKQRSEQIAQKIAAQKKSQMRLNRATGGRGFSGGLGGPGQTPATIPVTIAVIVLATIIGFATEFTTNFNRVPMNPDGSRDGADWAVYNALTCVDFPTYYATGDAFASIKSGQVWRLFSPMLLHGSMMHLAFNMINLYILGGVVERIHGSWFYLFLLLACQAIATTTQIALPDWLEPPLAIGASGAVFGVFGFVWIRPKMQASYPVEIPSFNVKFMLGFLVLCFTPIIPGIANGAHVGGLIAGMIVAAVAPPRF</sequence>
<evidence type="ECO:0000259" key="10">
    <source>
        <dbReference type="Pfam" id="PF12122"/>
    </source>
</evidence>
<dbReference type="AlphaFoldDB" id="A0A7W5DXE9"/>
<dbReference type="InterPro" id="IPR022732">
    <property type="entry name" value="Peptidase_S54_GlpG_N"/>
</dbReference>
<dbReference type="PANTHER" id="PTHR43731">
    <property type="entry name" value="RHOMBOID PROTEASE"/>
    <property type="match status" value="1"/>
</dbReference>
<dbReference type="RefSeq" id="WP_184304096.1">
    <property type="nucleotide sequence ID" value="NZ_JACHXU010000005.1"/>
</dbReference>
<comment type="caution">
    <text evidence="11">The sequence shown here is derived from an EMBL/GenBank/DDBJ whole genome shotgun (WGS) entry which is preliminary data.</text>
</comment>
<accession>A0A7W5DXE9</accession>
<dbReference type="GO" id="GO:0004252">
    <property type="term" value="F:serine-type endopeptidase activity"/>
    <property type="evidence" value="ECO:0007669"/>
    <property type="project" value="InterPro"/>
</dbReference>
<dbReference type="PANTHER" id="PTHR43731:SF14">
    <property type="entry name" value="PRESENILIN-ASSOCIATED RHOMBOID-LIKE PROTEIN, MITOCHONDRIAL"/>
    <property type="match status" value="1"/>
</dbReference>
<name>A0A7W5DXE9_9BACT</name>
<dbReference type="InterPro" id="IPR022764">
    <property type="entry name" value="Peptidase_S54_rhomboid_dom"/>
</dbReference>
<evidence type="ECO:0000256" key="4">
    <source>
        <dbReference type="ARBA" id="ARBA00022801"/>
    </source>
</evidence>
<evidence type="ECO:0000256" key="2">
    <source>
        <dbReference type="ARBA" id="ARBA00009045"/>
    </source>
</evidence>
<evidence type="ECO:0000259" key="9">
    <source>
        <dbReference type="Pfam" id="PF01694"/>
    </source>
</evidence>
<evidence type="ECO:0000256" key="5">
    <source>
        <dbReference type="ARBA" id="ARBA00022989"/>
    </source>
</evidence>
<dbReference type="GO" id="GO:0016020">
    <property type="term" value="C:membrane"/>
    <property type="evidence" value="ECO:0007669"/>
    <property type="project" value="UniProtKB-SubCell"/>
</dbReference>
<evidence type="ECO:0000313" key="11">
    <source>
        <dbReference type="EMBL" id="MBB3205969.1"/>
    </source>
</evidence>
<proteinExistence type="inferred from homology"/>
<feature type="transmembrane region" description="Helical" evidence="8">
    <location>
        <begin position="201"/>
        <end position="219"/>
    </location>
</feature>
<keyword evidence="4" id="KW-0378">Hydrolase</keyword>
<gene>
    <name evidence="11" type="ORF">FHS27_001777</name>
</gene>
<evidence type="ECO:0000256" key="8">
    <source>
        <dbReference type="SAM" id="Phobius"/>
    </source>
</evidence>
<dbReference type="SUPFAM" id="SSF144091">
    <property type="entry name" value="Rhomboid-like"/>
    <property type="match status" value="1"/>
</dbReference>
<feature type="transmembrane region" description="Helical" evidence="8">
    <location>
        <begin position="257"/>
        <end position="276"/>
    </location>
</feature>
<evidence type="ECO:0000256" key="3">
    <source>
        <dbReference type="ARBA" id="ARBA00022692"/>
    </source>
</evidence>
<dbReference type="InterPro" id="IPR050925">
    <property type="entry name" value="Rhomboid_protease_S54"/>
</dbReference>
<feature type="transmembrane region" description="Helical" evidence="8">
    <location>
        <begin position="124"/>
        <end position="143"/>
    </location>
</feature>
<evidence type="ECO:0000313" key="12">
    <source>
        <dbReference type="Proteomes" id="UP000536179"/>
    </source>
</evidence>
<comment type="similarity">
    <text evidence="2">Belongs to the peptidase S54 family.</text>
</comment>
<keyword evidence="5 8" id="KW-1133">Transmembrane helix</keyword>
<dbReference type="Gene3D" id="1.20.1540.10">
    <property type="entry name" value="Rhomboid-like"/>
    <property type="match status" value="1"/>
</dbReference>
<feature type="compositionally biased region" description="Low complexity" evidence="7">
    <location>
        <begin position="25"/>
        <end position="39"/>
    </location>
</feature>
<dbReference type="InterPro" id="IPR038236">
    <property type="entry name" value="GlpG_N_sf"/>
</dbReference>